<sequence>MTDTSRLIVRLVHAINDLSGKVKVAYTFDAGPNACLYLLDEDVKQVLALVRHFFPPPKDTKDSFVTGIKVDETEPSAVGPGPQIVTDPEESLFTPDGKPKL</sequence>
<reference evidence="3 4" key="1">
    <citation type="journal article" date="2021" name="Elife">
        <title>Chloroplast acquisition without the gene transfer in kleptoplastic sea slugs, Plakobranchus ocellatus.</title>
        <authorList>
            <person name="Maeda T."/>
            <person name="Takahashi S."/>
            <person name="Yoshida T."/>
            <person name="Shimamura S."/>
            <person name="Takaki Y."/>
            <person name="Nagai Y."/>
            <person name="Toyoda A."/>
            <person name="Suzuki Y."/>
            <person name="Arimoto A."/>
            <person name="Ishii H."/>
            <person name="Satoh N."/>
            <person name="Nishiyama T."/>
            <person name="Hasebe M."/>
            <person name="Maruyama T."/>
            <person name="Minagawa J."/>
            <person name="Obokata J."/>
            <person name="Shigenobu S."/>
        </authorList>
    </citation>
    <scope>NUCLEOTIDE SEQUENCE [LARGE SCALE GENOMIC DNA]</scope>
</reference>
<keyword evidence="4" id="KW-1185">Reference proteome</keyword>
<evidence type="ECO:0000259" key="2">
    <source>
        <dbReference type="Pfam" id="PF18376"/>
    </source>
</evidence>
<dbReference type="Pfam" id="PF18376">
    <property type="entry name" value="MDD_C"/>
    <property type="match status" value="1"/>
</dbReference>
<gene>
    <name evidence="3" type="ORF">ElyMa_005657900</name>
</gene>
<comment type="caution">
    <text evidence="3">The sequence shown here is derived from an EMBL/GenBank/DDBJ whole genome shotgun (WGS) entry which is preliminary data.</text>
</comment>
<dbReference type="Proteomes" id="UP000762676">
    <property type="component" value="Unassembled WGS sequence"/>
</dbReference>
<feature type="region of interest" description="Disordered" evidence="1">
    <location>
        <begin position="72"/>
        <end position="101"/>
    </location>
</feature>
<dbReference type="PANTHER" id="PTHR10977">
    <property type="entry name" value="DIPHOSPHOMEVALONATE DECARBOXYLASE"/>
    <property type="match status" value="1"/>
</dbReference>
<evidence type="ECO:0000256" key="1">
    <source>
        <dbReference type="SAM" id="MobiDB-lite"/>
    </source>
</evidence>
<dbReference type="InterPro" id="IPR041431">
    <property type="entry name" value="Mvd1_C"/>
</dbReference>
<dbReference type="Gene3D" id="3.30.70.890">
    <property type="entry name" value="GHMP kinase, C-terminal domain"/>
    <property type="match status" value="1"/>
</dbReference>
<name>A0AAV4FE23_9GAST</name>
<dbReference type="GO" id="GO:0004163">
    <property type="term" value="F:diphosphomevalonate decarboxylase activity"/>
    <property type="evidence" value="ECO:0007669"/>
    <property type="project" value="TreeGrafter"/>
</dbReference>
<dbReference type="EMBL" id="BMAT01011332">
    <property type="protein sequence ID" value="GFR70626.1"/>
    <property type="molecule type" value="Genomic_DNA"/>
</dbReference>
<accession>A0AAV4FE23</accession>
<dbReference type="AlphaFoldDB" id="A0AAV4FE23"/>
<protein>
    <submittedName>
        <fullName evidence="3">Diphosphomevalonate decarboxylase</fullName>
    </submittedName>
</protein>
<evidence type="ECO:0000313" key="3">
    <source>
        <dbReference type="EMBL" id="GFR70626.1"/>
    </source>
</evidence>
<dbReference type="GO" id="GO:0005829">
    <property type="term" value="C:cytosol"/>
    <property type="evidence" value="ECO:0007669"/>
    <property type="project" value="TreeGrafter"/>
</dbReference>
<dbReference type="GO" id="GO:0019287">
    <property type="term" value="P:isopentenyl diphosphate biosynthetic process, mevalonate pathway"/>
    <property type="evidence" value="ECO:0007669"/>
    <property type="project" value="TreeGrafter"/>
</dbReference>
<organism evidence="3 4">
    <name type="scientific">Elysia marginata</name>
    <dbReference type="NCBI Taxonomy" id="1093978"/>
    <lineage>
        <taxon>Eukaryota</taxon>
        <taxon>Metazoa</taxon>
        <taxon>Spiralia</taxon>
        <taxon>Lophotrochozoa</taxon>
        <taxon>Mollusca</taxon>
        <taxon>Gastropoda</taxon>
        <taxon>Heterobranchia</taxon>
        <taxon>Euthyneura</taxon>
        <taxon>Panpulmonata</taxon>
        <taxon>Sacoglossa</taxon>
        <taxon>Placobranchoidea</taxon>
        <taxon>Plakobranchidae</taxon>
        <taxon>Elysia</taxon>
    </lineage>
</organism>
<proteinExistence type="predicted"/>
<evidence type="ECO:0000313" key="4">
    <source>
        <dbReference type="Proteomes" id="UP000762676"/>
    </source>
</evidence>
<feature type="domain" description="Mvd1 C-terminal" evidence="2">
    <location>
        <begin position="1"/>
        <end position="75"/>
    </location>
</feature>
<dbReference type="SUPFAM" id="SSF55060">
    <property type="entry name" value="GHMP Kinase, C-terminal domain"/>
    <property type="match status" value="1"/>
</dbReference>
<dbReference type="PANTHER" id="PTHR10977:SF3">
    <property type="entry name" value="DIPHOSPHOMEVALONATE DECARBOXYLASE"/>
    <property type="match status" value="1"/>
</dbReference>
<dbReference type="InterPro" id="IPR036554">
    <property type="entry name" value="GHMP_kinase_C_sf"/>
</dbReference>